<dbReference type="PANTHER" id="PTHR33112">
    <property type="entry name" value="DOMAIN PROTEIN, PUTATIVE-RELATED"/>
    <property type="match status" value="1"/>
</dbReference>
<comment type="caution">
    <text evidence="2">The sequence shown here is derived from an EMBL/GenBank/DDBJ whole genome shotgun (WGS) entry which is preliminary data.</text>
</comment>
<sequence length="1011" mass="115798">MAPTLKRIIFENIRDHRSTSIFERALQKKDDKPLEKTPDTAAMVRDWEEVCEINGKRGTERQGKAVKESMADIDGMTDEQLGRINITTSFSEKPEAQGLIEGDVEDEQDVSRFEKYKHHQYVRRWGLFSDSDGRDEEWFIADPTVLEQTDPQYLCDMCRHIDFKVLFSERGLPGNYLAGATRISLYGLHKVMDESNQCAFCRLLRTRIIHDGIFSYDRAEEWDCTPFSLNVLDDGPDYALRFEIEFTDQDLPKKRLVIHSINQESDQLQPLHGLMVQKDTADMSRLRGWLHTCNESHRSQGLDSTRYLSPLPNKLRVIDTTGNYITEVDMPCEYICLSYVWGTGSQTQYTTETRDQLSRPGGLDSANLPQTIVDAIKVTKELGVRYIWIDALCITQDNDDDKAKIISNMANIYANAVLSIMASTNVNPTDGLPGVGVPRTNLQHTATMQGITLAIAFQDPRQRHFDIEDQLWNNRAWTFQERVLSRRSVFFTDSQMCFVCPHGAAFEDTAPVVDPGYTGKTFNEQTQLSSRAFDLWMRIWTDPTQSVFVNKSFESENETATFVGADEDCTGEIWDNIVRIYRYKSIASSNTIDAPIVKGDTMWETYAHAVDIYTKRNMSWQSDAVNAFTGIADLIRRGTNTKFWQALPEFALSRALLWYAREPLTRRRSEDGQALFPSWSWAAWKGHVSYRGRGWHNAVAYAPVTMVMWCTTITAQELMENYMREERTQEDIDEYRRQVESAGTLLELLNPRKLLHFEYEEQGWRIEQDNVRNQHVYLHEAYPGVRLDSPMSLPGESIVELPSKDSTLYFRAKAVPARLCDKPATAHQASPIQDNFLQIGLNDEDCSANARKPWQRILYHQGYRAGSLTLNVPLQDLNIPCTSETTSEKYFFAAITRHGLPHMAPMPIDWDRYWSIDPMLFQQKVVMEEWTDHGDAPPEPDEGVEPDCEKVNETGDPRWDTGRFGAPVVFDVCDVLLLRKKEGVCERVGVGKVSFCAFYAAKPEVEMIVLK</sequence>
<protein>
    <recommendedName>
        <fullName evidence="1">Heterokaryon incompatibility domain-containing protein</fullName>
    </recommendedName>
</protein>
<dbReference type="OrthoDB" id="2958217at2759"/>
<dbReference type="PANTHER" id="PTHR33112:SF12">
    <property type="entry name" value="HETEROKARYON INCOMPATIBILITY DOMAIN-CONTAINING PROTEIN"/>
    <property type="match status" value="1"/>
</dbReference>
<accession>A0A8H5WXP9</accession>
<reference evidence="2 3" key="1">
    <citation type="submission" date="2020-05" db="EMBL/GenBank/DDBJ databases">
        <title>Identification and distribution of gene clusters putatively required for synthesis of sphingolipid metabolism inhibitors in phylogenetically diverse species of the filamentous fungus Fusarium.</title>
        <authorList>
            <person name="Kim H.-S."/>
            <person name="Busman M."/>
            <person name="Brown D.W."/>
            <person name="Divon H."/>
            <person name="Uhlig S."/>
            <person name="Proctor R.H."/>
        </authorList>
    </citation>
    <scope>NUCLEOTIDE SEQUENCE [LARGE SCALE GENOMIC DNA]</scope>
    <source>
        <strain evidence="2 3">NRRL 20693</strain>
    </source>
</reference>
<dbReference type="InterPro" id="IPR010730">
    <property type="entry name" value="HET"/>
</dbReference>
<organism evidence="2 3">
    <name type="scientific">Fusarium heterosporum</name>
    <dbReference type="NCBI Taxonomy" id="42747"/>
    <lineage>
        <taxon>Eukaryota</taxon>
        <taxon>Fungi</taxon>
        <taxon>Dikarya</taxon>
        <taxon>Ascomycota</taxon>
        <taxon>Pezizomycotina</taxon>
        <taxon>Sordariomycetes</taxon>
        <taxon>Hypocreomycetidae</taxon>
        <taxon>Hypocreales</taxon>
        <taxon>Nectriaceae</taxon>
        <taxon>Fusarium</taxon>
        <taxon>Fusarium heterosporum species complex</taxon>
    </lineage>
</organism>
<evidence type="ECO:0000313" key="2">
    <source>
        <dbReference type="EMBL" id="KAF5673849.1"/>
    </source>
</evidence>
<name>A0A8H5WXP9_FUSHE</name>
<evidence type="ECO:0000313" key="3">
    <source>
        <dbReference type="Proteomes" id="UP000567885"/>
    </source>
</evidence>
<proteinExistence type="predicted"/>
<keyword evidence="3" id="KW-1185">Reference proteome</keyword>
<dbReference type="EMBL" id="JAAGWQ010000051">
    <property type="protein sequence ID" value="KAF5673849.1"/>
    <property type="molecule type" value="Genomic_DNA"/>
</dbReference>
<dbReference type="AlphaFoldDB" id="A0A8H5WXP9"/>
<dbReference type="Proteomes" id="UP000567885">
    <property type="component" value="Unassembled WGS sequence"/>
</dbReference>
<dbReference type="Pfam" id="PF06985">
    <property type="entry name" value="HET"/>
    <property type="match status" value="1"/>
</dbReference>
<feature type="domain" description="Heterokaryon incompatibility" evidence="1">
    <location>
        <begin position="334"/>
        <end position="481"/>
    </location>
</feature>
<gene>
    <name evidence="2" type="ORF">FHETE_3236</name>
</gene>
<evidence type="ECO:0000259" key="1">
    <source>
        <dbReference type="Pfam" id="PF06985"/>
    </source>
</evidence>